<proteinExistence type="predicted"/>
<comment type="caution">
    <text evidence="2">The sequence shown here is derived from an EMBL/GenBank/DDBJ whole genome shotgun (WGS) entry which is preliminary data.</text>
</comment>
<name>A0A6L2NMF2_TANCI</name>
<protein>
    <submittedName>
        <fullName evidence="2">Retrovirus-related Pol polyprotein from transposon TNT 1-94</fullName>
    </submittedName>
</protein>
<dbReference type="AlphaFoldDB" id="A0A6L2NMF2"/>
<evidence type="ECO:0000313" key="2">
    <source>
        <dbReference type="EMBL" id="GEU85734.1"/>
    </source>
</evidence>
<feature type="domain" description="Reverse transcriptase Ty1/copia-type" evidence="1">
    <location>
        <begin position="79"/>
        <end position="281"/>
    </location>
</feature>
<dbReference type="EMBL" id="BKCJ010009170">
    <property type="protein sequence ID" value="GEU85734.1"/>
    <property type="molecule type" value="Genomic_DNA"/>
</dbReference>
<dbReference type="InterPro" id="IPR013103">
    <property type="entry name" value="RVT_2"/>
</dbReference>
<dbReference type="Pfam" id="PF07727">
    <property type="entry name" value="RVT_2"/>
    <property type="match status" value="1"/>
</dbReference>
<gene>
    <name evidence="2" type="ORF">Tci_057712</name>
</gene>
<dbReference type="InterPro" id="IPR043502">
    <property type="entry name" value="DNA/RNA_pol_sf"/>
</dbReference>
<accession>A0A6L2NMF2</accession>
<sequence>MSTGSAFGENVGQWVKLVFDIHSSTNDITSVQSIFLKDFIHVVVLVYEYTTGDSLTCKPRKNIISPIIDISKRLFIRLDVWELVPSPDGIKPLTLKWLFKNKHDEETMVIRNKTRLVVRGYRQANEESLAPVAQMEAIKIFLAYDAHKGFRMYQMDVKTSFLHGSLKEDVYACQPKVFIDADHPSHVYKLKKVLYGLKQAPRAWYNELSTFLLQKGFSKGIINLTLFTRRFDYDILVVQVYVDDIIFGSTDPRYATLFFDLMKSRFKMSMIGEMTFFLGLQDSGFELTGFLDADYAGCKDTFKSTSNGAQFLGKKLMSWTQSSKVLEPSHTMKSRNNSRVRRIILVIMKRDQSDIFVIFTVTMEILLESTSNKHLVGDVGDFIWIELVTLDINLGPE</sequence>
<dbReference type="SUPFAM" id="SSF56672">
    <property type="entry name" value="DNA/RNA polymerases"/>
    <property type="match status" value="1"/>
</dbReference>
<organism evidence="2">
    <name type="scientific">Tanacetum cinerariifolium</name>
    <name type="common">Dalmatian daisy</name>
    <name type="synonym">Chrysanthemum cinerariifolium</name>
    <dbReference type="NCBI Taxonomy" id="118510"/>
    <lineage>
        <taxon>Eukaryota</taxon>
        <taxon>Viridiplantae</taxon>
        <taxon>Streptophyta</taxon>
        <taxon>Embryophyta</taxon>
        <taxon>Tracheophyta</taxon>
        <taxon>Spermatophyta</taxon>
        <taxon>Magnoliopsida</taxon>
        <taxon>eudicotyledons</taxon>
        <taxon>Gunneridae</taxon>
        <taxon>Pentapetalae</taxon>
        <taxon>asterids</taxon>
        <taxon>campanulids</taxon>
        <taxon>Asterales</taxon>
        <taxon>Asteraceae</taxon>
        <taxon>Asteroideae</taxon>
        <taxon>Anthemideae</taxon>
        <taxon>Anthemidinae</taxon>
        <taxon>Tanacetum</taxon>
    </lineage>
</organism>
<reference evidence="2" key="1">
    <citation type="journal article" date="2019" name="Sci. Rep.">
        <title>Draft genome of Tanacetum cinerariifolium, the natural source of mosquito coil.</title>
        <authorList>
            <person name="Yamashiro T."/>
            <person name="Shiraishi A."/>
            <person name="Satake H."/>
            <person name="Nakayama K."/>
        </authorList>
    </citation>
    <scope>NUCLEOTIDE SEQUENCE</scope>
</reference>
<evidence type="ECO:0000259" key="1">
    <source>
        <dbReference type="Pfam" id="PF07727"/>
    </source>
</evidence>